<evidence type="ECO:0000313" key="3">
    <source>
        <dbReference type="EMBL" id="MBB4666380.1"/>
    </source>
</evidence>
<proteinExistence type="predicted"/>
<accession>A0A7W7FII2</accession>
<dbReference type="InterPro" id="IPR001967">
    <property type="entry name" value="Peptidase_S11_N"/>
</dbReference>
<keyword evidence="3" id="KW-0121">Carboxypeptidase</keyword>
<feature type="transmembrane region" description="Helical" evidence="1">
    <location>
        <begin position="38"/>
        <end position="59"/>
    </location>
</feature>
<keyword evidence="1" id="KW-0812">Transmembrane</keyword>
<keyword evidence="1" id="KW-1133">Transmembrane helix</keyword>
<dbReference type="EMBL" id="JACHMD010000001">
    <property type="protein sequence ID" value="MBB4666380.1"/>
    <property type="molecule type" value="Genomic_DNA"/>
</dbReference>
<reference evidence="3 4" key="1">
    <citation type="submission" date="2020-08" db="EMBL/GenBank/DDBJ databases">
        <title>Sequencing the genomes of 1000 actinobacteria strains.</title>
        <authorList>
            <person name="Klenk H.-P."/>
        </authorList>
    </citation>
    <scope>NUCLEOTIDE SEQUENCE [LARGE SCALE GENOMIC DNA]</scope>
    <source>
        <strain evidence="3 4">DSM 24947</strain>
    </source>
</reference>
<keyword evidence="1" id="KW-0472">Membrane</keyword>
<dbReference type="RefSeq" id="WP_184215927.1">
    <property type="nucleotide sequence ID" value="NZ_JACHMD010000001.1"/>
</dbReference>
<keyword evidence="4" id="KW-1185">Reference proteome</keyword>
<organism evidence="3 4">
    <name type="scientific">Microbacterium marinum</name>
    <dbReference type="NCBI Taxonomy" id="421115"/>
    <lineage>
        <taxon>Bacteria</taxon>
        <taxon>Bacillati</taxon>
        <taxon>Actinomycetota</taxon>
        <taxon>Actinomycetes</taxon>
        <taxon>Micrococcales</taxon>
        <taxon>Microbacteriaceae</taxon>
        <taxon>Microbacterium</taxon>
    </lineage>
</organism>
<protein>
    <submittedName>
        <fullName evidence="3">D-alanyl-D-alanine carboxypeptidase (Penicillin-binding protein 5/6)</fullName>
        <ecNumber evidence="3">3.4.16.4</ecNumber>
    </submittedName>
</protein>
<evidence type="ECO:0000259" key="2">
    <source>
        <dbReference type="Pfam" id="PF00768"/>
    </source>
</evidence>
<comment type="caution">
    <text evidence="3">The sequence shown here is derived from an EMBL/GenBank/DDBJ whole genome shotgun (WGS) entry which is preliminary data.</text>
</comment>
<dbReference type="EC" id="3.4.16.4" evidence="3"/>
<dbReference type="GO" id="GO:0009002">
    <property type="term" value="F:serine-type D-Ala-D-Ala carboxypeptidase activity"/>
    <property type="evidence" value="ECO:0007669"/>
    <property type="project" value="UniProtKB-EC"/>
</dbReference>
<feature type="domain" description="Peptidase S11 D-alanyl-D-alanine carboxypeptidase A N-terminal" evidence="2">
    <location>
        <begin position="115"/>
        <end position="307"/>
    </location>
</feature>
<gene>
    <name evidence="3" type="ORF">BKA24_001089</name>
</gene>
<keyword evidence="3" id="KW-0645">Protease</keyword>
<dbReference type="InterPro" id="IPR012338">
    <property type="entry name" value="Beta-lactam/transpept-like"/>
</dbReference>
<dbReference type="GO" id="GO:0006508">
    <property type="term" value="P:proteolysis"/>
    <property type="evidence" value="ECO:0007669"/>
    <property type="project" value="InterPro"/>
</dbReference>
<keyword evidence="3" id="KW-0378">Hydrolase</keyword>
<dbReference type="Proteomes" id="UP000573729">
    <property type="component" value="Unassembled WGS sequence"/>
</dbReference>
<name>A0A7W7FII2_9MICO</name>
<dbReference type="AlphaFoldDB" id="A0A7W7FII2"/>
<evidence type="ECO:0000256" key="1">
    <source>
        <dbReference type="SAM" id="Phobius"/>
    </source>
</evidence>
<dbReference type="Gene3D" id="3.40.710.10">
    <property type="entry name" value="DD-peptidase/beta-lactamase superfamily"/>
    <property type="match status" value="1"/>
</dbReference>
<dbReference type="Pfam" id="PF00768">
    <property type="entry name" value="Peptidase_S11"/>
    <property type="match status" value="1"/>
</dbReference>
<evidence type="ECO:0000313" key="4">
    <source>
        <dbReference type="Proteomes" id="UP000573729"/>
    </source>
</evidence>
<sequence>MTVPRDHSDALTEISALFDPEADAASPPARTRRWRGPVVVLTVFALLAAAVGGYVVWALSAPLPAATLFASAPEPPTTEPVTLAMPTRAAAAVVVTGFDESVQTGGTMSAAVGGSEPRPIASIAKLVTALTILDAYPIAPNEAGPTITFGKAAHDLYDDYYVRGATIVPMPTGITMSLRDALSVMLIPSASNYADALATWAFGSTSGYLGAARGWLSEQGLDDTVIVDPTGISPANTATPEDLLALARIASANPVVAEIAATTSFDIRGIDRVQSTNALLGVDGVTGLKTGNLGMEQFNLLFTARIDAPGGQRLDVVGVILGGSTRASVDGNVRALLASIRDGFRQIALTEPRQRVGTVETVWGESSAVVVAGSPAVRVWSDAPIDVELRATAPVHQTAGTGVGELVWTTPSGAQSARVVLAEDIPEPSAWWRLTHPGDLADW</sequence>
<dbReference type="SUPFAM" id="SSF56601">
    <property type="entry name" value="beta-lactamase/transpeptidase-like"/>
    <property type="match status" value="1"/>
</dbReference>